<dbReference type="Proteomes" id="UP000053236">
    <property type="component" value="Unassembled WGS sequence"/>
</dbReference>
<evidence type="ECO:0000256" key="1">
    <source>
        <dbReference type="SAM" id="MobiDB-lite"/>
    </source>
</evidence>
<reference evidence="2" key="1">
    <citation type="submission" date="2013-11" db="EMBL/GenBank/DDBJ databases">
        <title>The Genome Sequence of Phytophthora parasitica CJ02B3.</title>
        <authorList>
            <consortium name="The Broad Institute Genomics Platform"/>
            <person name="Russ C."/>
            <person name="Tyler B."/>
            <person name="Panabieres F."/>
            <person name="Shan W."/>
            <person name="Tripathy S."/>
            <person name="Grunwald N."/>
            <person name="Machado M."/>
            <person name="Johnson C.S."/>
            <person name="Arredondo F."/>
            <person name="Hong C."/>
            <person name="Coffey M."/>
            <person name="Young S.K."/>
            <person name="Zeng Q."/>
            <person name="Gargeya S."/>
            <person name="Fitzgerald M."/>
            <person name="Abouelleil A."/>
            <person name="Alvarado L."/>
            <person name="Chapman S.B."/>
            <person name="Gainer-Dewar J."/>
            <person name="Goldberg J."/>
            <person name="Griggs A."/>
            <person name="Gujja S."/>
            <person name="Hansen M."/>
            <person name="Howarth C."/>
            <person name="Imamovic A."/>
            <person name="Ireland A."/>
            <person name="Larimer J."/>
            <person name="McCowan C."/>
            <person name="Murphy C."/>
            <person name="Pearson M."/>
            <person name="Poon T.W."/>
            <person name="Priest M."/>
            <person name="Roberts A."/>
            <person name="Saif S."/>
            <person name="Shea T."/>
            <person name="Sykes S."/>
            <person name="Wortman J."/>
            <person name="Nusbaum C."/>
            <person name="Birren B."/>
        </authorList>
    </citation>
    <scope>NUCLEOTIDE SEQUENCE [LARGE SCALE GENOMIC DNA]</scope>
    <source>
        <strain evidence="2">CJ02B3</strain>
    </source>
</reference>
<sequence length="62" mass="6877">MRFPRTAKLAEIEDIEESDSENEGAAEADADNSEYIEAALSSDEDLELLYGTSLEYKEATDD</sequence>
<proteinExistence type="predicted"/>
<accession>W2GVD0</accession>
<name>W2GVD0_PHYNI</name>
<evidence type="ECO:0000313" key="2">
    <source>
        <dbReference type="EMBL" id="ETK86834.1"/>
    </source>
</evidence>
<feature type="region of interest" description="Disordered" evidence="1">
    <location>
        <begin position="1"/>
        <end position="32"/>
    </location>
</feature>
<dbReference type="EMBL" id="KI686251">
    <property type="protein sequence ID" value="ETK86834.1"/>
    <property type="molecule type" value="Genomic_DNA"/>
</dbReference>
<dbReference type="AlphaFoldDB" id="W2GVD0"/>
<organism evidence="2">
    <name type="scientific">Phytophthora nicotianae</name>
    <name type="common">Potato buckeye rot agent</name>
    <name type="synonym">Phytophthora parasitica</name>
    <dbReference type="NCBI Taxonomy" id="4792"/>
    <lineage>
        <taxon>Eukaryota</taxon>
        <taxon>Sar</taxon>
        <taxon>Stramenopiles</taxon>
        <taxon>Oomycota</taxon>
        <taxon>Peronosporomycetes</taxon>
        <taxon>Peronosporales</taxon>
        <taxon>Peronosporaceae</taxon>
        <taxon>Phytophthora</taxon>
    </lineage>
</organism>
<feature type="compositionally biased region" description="Acidic residues" evidence="1">
    <location>
        <begin position="12"/>
        <end position="32"/>
    </location>
</feature>
<gene>
    <name evidence="2" type="ORF">L915_08604</name>
</gene>
<protein>
    <submittedName>
        <fullName evidence="2">Uncharacterized protein</fullName>
    </submittedName>
</protein>